<dbReference type="Gene3D" id="1.10.10.1410">
    <property type="match status" value="1"/>
</dbReference>
<feature type="signal peptide" evidence="6">
    <location>
        <begin position="1"/>
        <end position="18"/>
    </location>
</feature>
<keyword evidence="6" id="KW-0732">Signal</keyword>
<comment type="caution">
    <text evidence="7">The sequence shown here is derived from an EMBL/GenBank/DDBJ whole genome shotgun (WGS) entry which is preliminary data.</text>
</comment>
<evidence type="ECO:0000256" key="2">
    <source>
        <dbReference type="ARBA" id="ARBA00005436"/>
    </source>
</evidence>
<feature type="chain" id="PRO_5029464190" evidence="6">
    <location>
        <begin position="19"/>
        <end position="63"/>
    </location>
</feature>
<evidence type="ECO:0000256" key="6">
    <source>
        <dbReference type="SAM" id="SignalP"/>
    </source>
</evidence>
<comment type="subunit">
    <text evidence="3">P1 and P2 exist as dimers at the large ribosomal subunit.</text>
</comment>
<evidence type="ECO:0000256" key="1">
    <source>
        <dbReference type="ARBA" id="ARBA00003362"/>
    </source>
</evidence>
<name>A0A7J8M0K3_9ROSI</name>
<dbReference type="AlphaFoldDB" id="A0A7J8M0K3"/>
<keyword evidence="4" id="KW-0689">Ribosomal protein</keyword>
<organism evidence="7 8">
    <name type="scientific">Gossypium lobatum</name>
    <dbReference type="NCBI Taxonomy" id="34289"/>
    <lineage>
        <taxon>Eukaryota</taxon>
        <taxon>Viridiplantae</taxon>
        <taxon>Streptophyta</taxon>
        <taxon>Embryophyta</taxon>
        <taxon>Tracheophyta</taxon>
        <taxon>Spermatophyta</taxon>
        <taxon>Magnoliopsida</taxon>
        <taxon>eudicotyledons</taxon>
        <taxon>Gunneridae</taxon>
        <taxon>Pentapetalae</taxon>
        <taxon>rosids</taxon>
        <taxon>malvids</taxon>
        <taxon>Malvales</taxon>
        <taxon>Malvaceae</taxon>
        <taxon>Malvoideae</taxon>
        <taxon>Gossypium</taxon>
    </lineage>
</organism>
<dbReference type="GO" id="GO:0003735">
    <property type="term" value="F:structural constituent of ribosome"/>
    <property type="evidence" value="ECO:0007669"/>
    <property type="project" value="InterPro"/>
</dbReference>
<evidence type="ECO:0000313" key="7">
    <source>
        <dbReference type="EMBL" id="MBA0558160.1"/>
    </source>
</evidence>
<dbReference type="InterPro" id="IPR044076">
    <property type="entry name" value="Ribosomal_P2"/>
</dbReference>
<accession>A0A7J8M0K3</accession>
<reference evidence="7 8" key="1">
    <citation type="journal article" date="2019" name="Genome Biol. Evol.">
        <title>Insights into the evolution of the New World diploid cottons (Gossypium, subgenus Houzingenia) based on genome sequencing.</title>
        <authorList>
            <person name="Grover C.E."/>
            <person name="Arick M.A. 2nd"/>
            <person name="Thrash A."/>
            <person name="Conover J.L."/>
            <person name="Sanders W.S."/>
            <person name="Peterson D.G."/>
            <person name="Frelichowski J.E."/>
            <person name="Scheffler J.A."/>
            <person name="Scheffler B.E."/>
            <person name="Wendel J.F."/>
        </authorList>
    </citation>
    <scope>NUCLEOTIDE SEQUENCE [LARGE SCALE GENOMIC DNA]</scope>
    <source>
        <strain evidence="7">157</strain>
        <tissue evidence="7">Leaf</tissue>
    </source>
</reference>
<keyword evidence="8" id="KW-1185">Reference proteome</keyword>
<dbReference type="GO" id="GO:0022625">
    <property type="term" value="C:cytosolic large ribosomal subunit"/>
    <property type="evidence" value="ECO:0007669"/>
    <property type="project" value="InterPro"/>
</dbReference>
<dbReference type="PANTHER" id="PTHR21141">
    <property type="entry name" value="60S ACIDIC RIBOSOMAL PROTEIN FAMILY MEMBER"/>
    <property type="match status" value="1"/>
</dbReference>
<sequence>GLSKRVKVIVTYFLVVLGGNFSPSANDLKDILGSIIVEVDDEKLELLLFQVKGKYAIKIITSG</sequence>
<comment type="function">
    <text evidence="1">Plays an important role in the elongation step of protein synthesis.</text>
</comment>
<proteinExistence type="inferred from homology"/>
<feature type="non-terminal residue" evidence="7">
    <location>
        <position position="1"/>
    </location>
</feature>
<dbReference type="PANTHER" id="PTHR21141:SF115">
    <property type="entry name" value="LARGE RIBOSOMAL SUBUNIT PROTEIN P2W"/>
    <property type="match status" value="1"/>
</dbReference>
<evidence type="ECO:0000256" key="4">
    <source>
        <dbReference type="ARBA" id="ARBA00022980"/>
    </source>
</evidence>
<gene>
    <name evidence="7" type="ORF">Golob_015190</name>
</gene>
<dbReference type="Proteomes" id="UP000593572">
    <property type="component" value="Unassembled WGS sequence"/>
</dbReference>
<evidence type="ECO:0000313" key="8">
    <source>
        <dbReference type="Proteomes" id="UP000593572"/>
    </source>
</evidence>
<dbReference type="InterPro" id="IPR038716">
    <property type="entry name" value="P1/P2_N_sf"/>
</dbReference>
<dbReference type="CDD" id="cd05833">
    <property type="entry name" value="Ribosomal_P2"/>
    <property type="match status" value="1"/>
</dbReference>
<dbReference type="EMBL" id="JABEZX010000006">
    <property type="protein sequence ID" value="MBA0558160.1"/>
    <property type="molecule type" value="Genomic_DNA"/>
</dbReference>
<keyword evidence="5" id="KW-0687">Ribonucleoprotein</keyword>
<protein>
    <submittedName>
        <fullName evidence="7">Uncharacterized protein</fullName>
    </submittedName>
</protein>
<dbReference type="GO" id="GO:0002182">
    <property type="term" value="P:cytoplasmic translational elongation"/>
    <property type="evidence" value="ECO:0007669"/>
    <property type="project" value="InterPro"/>
</dbReference>
<evidence type="ECO:0000256" key="5">
    <source>
        <dbReference type="ARBA" id="ARBA00023274"/>
    </source>
</evidence>
<evidence type="ECO:0000256" key="3">
    <source>
        <dbReference type="ARBA" id="ARBA00011266"/>
    </source>
</evidence>
<comment type="similarity">
    <text evidence="2">Belongs to the eukaryotic ribosomal protein P1/P2 family.</text>
</comment>